<dbReference type="EMBL" id="WEID01000073">
    <property type="protein sequence ID" value="KAB8129886.1"/>
    <property type="molecule type" value="Genomic_DNA"/>
</dbReference>
<proteinExistence type="predicted"/>
<reference evidence="1 2" key="1">
    <citation type="submission" date="2019-10" db="EMBL/GenBank/DDBJ databases">
        <title>Gracilibacillus sp. nov. isolated from rice seeds.</title>
        <authorList>
            <person name="He S."/>
        </authorList>
    </citation>
    <scope>NUCLEOTIDE SEQUENCE [LARGE SCALE GENOMIC DNA]</scope>
    <source>
        <strain evidence="1 2">TD8</strain>
    </source>
</reference>
<evidence type="ECO:0000313" key="1">
    <source>
        <dbReference type="EMBL" id="KAB8129886.1"/>
    </source>
</evidence>
<evidence type="ECO:0000313" key="2">
    <source>
        <dbReference type="Proteomes" id="UP000480246"/>
    </source>
</evidence>
<gene>
    <name evidence="1" type="ORF">F9U64_14695</name>
</gene>
<keyword evidence="2" id="KW-1185">Reference proteome</keyword>
<dbReference type="Proteomes" id="UP000480246">
    <property type="component" value="Unassembled WGS sequence"/>
</dbReference>
<comment type="caution">
    <text evidence="1">The sequence shown here is derived from an EMBL/GenBank/DDBJ whole genome shotgun (WGS) entry which is preliminary data.</text>
</comment>
<sequence length="62" mass="7619">MDTYQQIEQLLNNFYSLIEEINNSLRYNDEKVPLEKLHKITDDIIKQLKQLHIEYEKKVFHL</sequence>
<protein>
    <submittedName>
        <fullName evidence="1">Uncharacterized protein</fullName>
    </submittedName>
</protein>
<organism evidence="1 2">
    <name type="scientific">Gracilibacillus oryzae</name>
    <dbReference type="NCBI Taxonomy" id="1672701"/>
    <lineage>
        <taxon>Bacteria</taxon>
        <taxon>Bacillati</taxon>
        <taxon>Bacillota</taxon>
        <taxon>Bacilli</taxon>
        <taxon>Bacillales</taxon>
        <taxon>Bacillaceae</taxon>
        <taxon>Gracilibacillus</taxon>
    </lineage>
</organism>
<name>A0A7C8GRT6_9BACI</name>
<dbReference type="RefSeq" id="WP_153405119.1">
    <property type="nucleotide sequence ID" value="NZ_ML762435.1"/>
</dbReference>
<dbReference type="AlphaFoldDB" id="A0A7C8GRT6"/>
<accession>A0A7C8GRT6</accession>